<evidence type="ECO:0000256" key="13">
    <source>
        <dbReference type="SAM" id="Phobius"/>
    </source>
</evidence>
<dbReference type="GO" id="GO:0005886">
    <property type="term" value="C:plasma membrane"/>
    <property type="evidence" value="ECO:0007669"/>
    <property type="project" value="UniProtKB-SubCell"/>
</dbReference>
<evidence type="ECO:0000256" key="9">
    <source>
        <dbReference type="ARBA" id="ARBA00022989"/>
    </source>
</evidence>
<dbReference type="Pfam" id="PF13676">
    <property type="entry name" value="TIR_2"/>
    <property type="match status" value="1"/>
</dbReference>
<evidence type="ECO:0000256" key="1">
    <source>
        <dbReference type="ARBA" id="ARBA00004236"/>
    </source>
</evidence>
<evidence type="ECO:0000256" key="10">
    <source>
        <dbReference type="ARBA" id="ARBA00023136"/>
    </source>
</evidence>
<dbReference type="InterPro" id="IPR026906">
    <property type="entry name" value="LRR_5"/>
</dbReference>
<dbReference type="GO" id="GO:0007165">
    <property type="term" value="P:signal transduction"/>
    <property type="evidence" value="ECO:0007669"/>
    <property type="project" value="InterPro"/>
</dbReference>
<evidence type="ECO:0000313" key="16">
    <source>
        <dbReference type="EMBL" id="LAC27219.1"/>
    </source>
</evidence>
<evidence type="ECO:0000256" key="3">
    <source>
        <dbReference type="ARBA" id="ARBA00009634"/>
    </source>
</evidence>
<dbReference type="PRINTS" id="PR01537">
    <property type="entry name" value="INTRLKN1R1F"/>
</dbReference>
<dbReference type="PROSITE" id="PS50104">
    <property type="entry name" value="TIR"/>
    <property type="match status" value="1"/>
</dbReference>
<feature type="signal peptide" evidence="14">
    <location>
        <begin position="1"/>
        <end position="24"/>
    </location>
</feature>
<dbReference type="InterPro" id="IPR003591">
    <property type="entry name" value="Leu-rich_rpt_typical-subtyp"/>
</dbReference>
<keyword evidence="11" id="KW-0675">Receptor</keyword>
<feature type="compositionally biased region" description="Basic residues" evidence="12">
    <location>
        <begin position="1263"/>
        <end position="1284"/>
    </location>
</feature>
<organism evidence="16">
    <name type="scientific">Hirondellea gigas</name>
    <dbReference type="NCBI Taxonomy" id="1518452"/>
    <lineage>
        <taxon>Eukaryota</taxon>
        <taxon>Metazoa</taxon>
        <taxon>Ecdysozoa</taxon>
        <taxon>Arthropoda</taxon>
        <taxon>Crustacea</taxon>
        <taxon>Multicrustacea</taxon>
        <taxon>Malacostraca</taxon>
        <taxon>Eumalacostraca</taxon>
        <taxon>Peracarida</taxon>
        <taxon>Amphipoda</taxon>
        <taxon>Amphilochidea</taxon>
        <taxon>Lysianassida</taxon>
        <taxon>Lysianassidira</taxon>
        <taxon>Lysianassoidea</taxon>
        <taxon>Lysianassidae</taxon>
        <taxon>Hirondellea</taxon>
    </lineage>
</organism>
<sequence>MLRGVWAAWAPPLLLLMGVMGAAGEIIDAPDDCQMTGAGGDKVSLVCRLRTINSELDTTNFSVIPARVTISLRVECSDVLFFQSALRNKSFVQLTRLRQLKIEYCKIGEVPRDAFAGLSNLQNLTLKTYNTDWSAMTLTIAHDAFYYQHMLEYLDLGDNNIWTLPPRLFCQLGNLTMLNLSRNKLQDVNDLSFSHAVGKCAPRLRQLHLSYNHFNAIPAFAFAALKNLTTLNISLNGIQDLADQALFGMYSLEVLDISGNLLSTLPPELFKENKRLTKLYARNNSITVLAPGLFTGLYMLLELNLADNDLTNTWVNSETFMDLLRLASLDLSHNKIGRLDAATFRDLTNLQVLNMERNQIESVSDNTFAGLFRLHTLVLSDNRLKMLTDLTLAGLVELAHLKLDNNQIFSVDSDALRNSTKLKDLHLSNNYIKEVPLVLKKLQNLLSLDLSGNLISGVMERSFKDLQQLTVLNLASNQIETISKEVFKYINMLRVLNLSRNKIRTIENGAFDQNQNLKAVRVDDNKLTNVHGLFSDLQNLKWLNLSKNHLEMFDYAFIPLGLEYLDLRSNLLNELGNYFELESQLSLRILDSSFNRLREISSSSIPDSVETIFLNGNLISQIQPYTFFKKKNLTRVDLFSNKLRHIDQNALRLSVLEHSKAQPEFYIGENPLECDCTMQWLQKINGQEEVRQTPRVVDLAAITCRLLNTRGQSLLPLLEVHKLQFLCKYDSHCPSLCHCCDFDACDCEMTCPTNCTCFHDESWKANIVDCSSTSIKAVPDRIPMDATEVYLDGNHIESLSSHTFIGRKNLEVLFLNNSSINIVYNRTFNGLKQLQILYINDNNLKTLKGYEFENLVLMRELYLHNNQLTSIHNTTFSTLVALKMLRIDGNLLSVISFSQFSNSLISVRLGRNPWSCECSFLEQLRYWLYENEVKGKLSVDTDHLYCLQNGSHIDDSQQMTSYNSSDCGGEYTERTTLKREPRQSHILVPSLTLGAVAIFLFVLILVFCNRNRIRVYVYAKHGIRLFYKSQFDEDSSKVFDAFVSYSSKDEVFATQILAPELERGSPSYKLCLHYRDFPVGAYVTDSILSAVESSKRTMLILSDNFIKSEWRRFEFRSAHHEVLRDRRRRLIVILLGEVSPGDLDPDLRLYLKTNTWLRWGDTNFWHKLKFAMPDARPPSRTHQLRAIQQQEQQQQDNAADDETQQTTNQQMSVVPQQQTSQQAPPQQQHILTEEQLQNHNHQSSQHAVQQDVGQHLHQVQQHNPHHPATRHQHHHHHHHHHHQHNGPLNVS</sequence>
<dbReference type="InterPro" id="IPR035897">
    <property type="entry name" value="Toll_tir_struct_dom_sf"/>
</dbReference>
<evidence type="ECO:0000256" key="12">
    <source>
        <dbReference type="SAM" id="MobiDB-lite"/>
    </source>
</evidence>
<dbReference type="FunFam" id="3.80.10.10:FF:001164">
    <property type="entry name" value="GH01279p"/>
    <property type="match status" value="1"/>
</dbReference>
<dbReference type="PANTHER" id="PTHR45842">
    <property type="entry name" value="SYNAPTIC ADHESION-LIKE MOLECULE SALM"/>
    <property type="match status" value="1"/>
</dbReference>
<feature type="domain" description="TIR" evidence="15">
    <location>
        <begin position="1037"/>
        <end position="1172"/>
    </location>
</feature>
<dbReference type="InterPro" id="IPR000157">
    <property type="entry name" value="TIR_dom"/>
</dbReference>
<dbReference type="InterPro" id="IPR050467">
    <property type="entry name" value="LRFN"/>
</dbReference>
<comment type="subcellular location">
    <subcellularLocation>
        <location evidence="1">Cell membrane</location>
    </subcellularLocation>
    <subcellularLocation>
        <location evidence="2">Membrane</location>
        <topology evidence="2">Single-pass type I membrane protein</topology>
    </subcellularLocation>
</comment>
<feature type="chain" id="PRO_5025658991" evidence="14">
    <location>
        <begin position="25"/>
        <end position="1291"/>
    </location>
</feature>
<dbReference type="SMART" id="SM00364">
    <property type="entry name" value="LRR_BAC"/>
    <property type="match status" value="11"/>
</dbReference>
<dbReference type="PROSITE" id="PS51450">
    <property type="entry name" value="LRR"/>
    <property type="match status" value="8"/>
</dbReference>
<dbReference type="Pfam" id="PF13855">
    <property type="entry name" value="LRR_8"/>
    <property type="match status" value="6"/>
</dbReference>
<evidence type="ECO:0000256" key="6">
    <source>
        <dbReference type="ARBA" id="ARBA00022692"/>
    </source>
</evidence>
<evidence type="ECO:0000256" key="5">
    <source>
        <dbReference type="ARBA" id="ARBA00022614"/>
    </source>
</evidence>
<keyword evidence="7 14" id="KW-0732">Signal</keyword>
<proteinExistence type="evidence at transcript level"/>
<dbReference type="PANTHER" id="PTHR45842:SF22">
    <property type="entry name" value="INSULIN-LIKE GROWTH FACTOR-BINDING PROTEIN COMPLEX ACID LABILE SUBUNIT ISOFORM X1"/>
    <property type="match status" value="1"/>
</dbReference>
<dbReference type="SUPFAM" id="SSF52200">
    <property type="entry name" value="Toll/Interleukin receptor TIR domain"/>
    <property type="match status" value="1"/>
</dbReference>
<keyword evidence="10 13" id="KW-0472">Membrane</keyword>
<keyword evidence="4" id="KW-1003">Cell membrane</keyword>
<feature type="region of interest" description="Disordered" evidence="12">
    <location>
        <begin position="1176"/>
        <end position="1291"/>
    </location>
</feature>
<dbReference type="Gene3D" id="3.80.10.10">
    <property type="entry name" value="Ribonuclease Inhibitor"/>
    <property type="match status" value="7"/>
</dbReference>
<dbReference type="SUPFAM" id="SSF52058">
    <property type="entry name" value="L domain-like"/>
    <property type="match status" value="2"/>
</dbReference>
<keyword evidence="8" id="KW-0677">Repeat</keyword>
<comment type="similarity">
    <text evidence="3">Belongs to the Toll-like receptor family.</text>
</comment>
<keyword evidence="5" id="KW-0433">Leucine-rich repeat</keyword>
<dbReference type="SMART" id="SM00082">
    <property type="entry name" value="LRRCT"/>
    <property type="match status" value="2"/>
</dbReference>
<evidence type="ECO:0000256" key="2">
    <source>
        <dbReference type="ARBA" id="ARBA00004479"/>
    </source>
</evidence>
<feature type="transmembrane region" description="Helical" evidence="13">
    <location>
        <begin position="986"/>
        <end position="1008"/>
    </location>
</feature>
<feature type="compositionally biased region" description="Low complexity" evidence="12">
    <location>
        <begin position="1235"/>
        <end position="1250"/>
    </location>
</feature>
<dbReference type="EMBL" id="IACT01008107">
    <property type="protein sequence ID" value="LAC27219.1"/>
    <property type="molecule type" value="mRNA"/>
</dbReference>
<name>A0A6A7G9M6_9CRUS</name>
<reference evidence="16" key="1">
    <citation type="submission" date="2017-11" db="EMBL/GenBank/DDBJ databases">
        <title>The sensing device of the deep-sea amphipod.</title>
        <authorList>
            <person name="Kobayashi H."/>
            <person name="Nagahama T."/>
            <person name="Arai W."/>
            <person name="Sasagawa Y."/>
            <person name="Umeda M."/>
            <person name="Hayashi T."/>
            <person name="Nikaido I."/>
            <person name="Watanabe H."/>
            <person name="Oguri K."/>
            <person name="Kitazato H."/>
            <person name="Fujioka K."/>
            <person name="Kido Y."/>
            <person name="Takami H."/>
        </authorList>
    </citation>
    <scope>NUCLEOTIDE SEQUENCE</scope>
    <source>
        <tissue evidence="16">Whole body</tissue>
    </source>
</reference>
<protein>
    <submittedName>
        <fullName evidence="16">Toll family protein LongTollD</fullName>
    </submittedName>
</protein>
<evidence type="ECO:0000256" key="14">
    <source>
        <dbReference type="SAM" id="SignalP"/>
    </source>
</evidence>
<dbReference type="Gene3D" id="3.40.50.10140">
    <property type="entry name" value="Toll/interleukin-1 receptor homology (TIR) domain"/>
    <property type="match status" value="1"/>
</dbReference>
<accession>A0A6A7G9M6</accession>
<dbReference type="InterPro" id="IPR001611">
    <property type="entry name" value="Leu-rich_rpt"/>
</dbReference>
<feature type="compositionally biased region" description="Low complexity" evidence="12">
    <location>
        <begin position="1188"/>
        <end position="1197"/>
    </location>
</feature>
<evidence type="ECO:0000256" key="11">
    <source>
        <dbReference type="ARBA" id="ARBA00023170"/>
    </source>
</evidence>
<keyword evidence="6 13" id="KW-0812">Transmembrane</keyword>
<keyword evidence="9 13" id="KW-1133">Transmembrane helix</keyword>
<dbReference type="InterPro" id="IPR032675">
    <property type="entry name" value="LRR_dom_sf"/>
</dbReference>
<evidence type="ECO:0000256" key="7">
    <source>
        <dbReference type="ARBA" id="ARBA00022729"/>
    </source>
</evidence>
<dbReference type="InterPro" id="IPR000372">
    <property type="entry name" value="LRRNT"/>
</dbReference>
<evidence type="ECO:0000259" key="15">
    <source>
        <dbReference type="PROSITE" id="PS50104"/>
    </source>
</evidence>
<dbReference type="FunFam" id="3.80.10.10:FF:001438">
    <property type="entry name" value="Uncharacterized protein"/>
    <property type="match status" value="1"/>
</dbReference>
<dbReference type="SMART" id="SM00013">
    <property type="entry name" value="LRRNT"/>
    <property type="match status" value="1"/>
</dbReference>
<dbReference type="SMART" id="SM00369">
    <property type="entry name" value="LRR_TYP"/>
    <property type="match status" value="23"/>
</dbReference>
<evidence type="ECO:0000256" key="8">
    <source>
        <dbReference type="ARBA" id="ARBA00022737"/>
    </source>
</evidence>
<dbReference type="Pfam" id="PF13306">
    <property type="entry name" value="LRR_5"/>
    <property type="match status" value="1"/>
</dbReference>
<dbReference type="FunFam" id="3.40.50.10140:FF:000021">
    <property type="entry name" value="Toll receptor 13"/>
    <property type="match status" value="1"/>
</dbReference>
<feature type="compositionally biased region" description="Low complexity" evidence="12">
    <location>
        <begin position="1204"/>
        <end position="1228"/>
    </location>
</feature>
<evidence type="ECO:0000256" key="4">
    <source>
        <dbReference type="ARBA" id="ARBA00022475"/>
    </source>
</evidence>
<dbReference type="SMART" id="SM00365">
    <property type="entry name" value="LRR_SD22"/>
    <property type="match status" value="8"/>
</dbReference>
<dbReference type="SMART" id="SM00255">
    <property type="entry name" value="TIR"/>
    <property type="match status" value="1"/>
</dbReference>
<dbReference type="InterPro" id="IPR000483">
    <property type="entry name" value="Cys-rich_flank_reg_C"/>
</dbReference>
<dbReference type="SUPFAM" id="SSF52047">
    <property type="entry name" value="RNI-like"/>
    <property type="match status" value="1"/>
</dbReference>